<keyword evidence="1" id="KW-0472">Membrane</keyword>
<keyword evidence="1" id="KW-1133">Transmembrane helix</keyword>
<dbReference type="KEGG" id="nar:Saro_0616"/>
<keyword evidence="1" id="KW-0812">Transmembrane</keyword>
<organism evidence="2 3">
    <name type="scientific">Novosphingobium aromaticivorans (strain ATCC 700278 / DSM 12444 / CCUG 56034 / CIP 105152 / NBRC 16084 / F199)</name>
    <dbReference type="NCBI Taxonomy" id="279238"/>
    <lineage>
        <taxon>Bacteria</taxon>
        <taxon>Pseudomonadati</taxon>
        <taxon>Pseudomonadota</taxon>
        <taxon>Alphaproteobacteria</taxon>
        <taxon>Sphingomonadales</taxon>
        <taxon>Sphingomonadaceae</taxon>
        <taxon>Novosphingobium</taxon>
    </lineage>
</organism>
<dbReference type="AlphaFoldDB" id="Q2GAR0"/>
<dbReference type="HOGENOM" id="CLU_1371463_0_0_5"/>
<feature type="transmembrane region" description="Helical" evidence="1">
    <location>
        <begin position="89"/>
        <end position="110"/>
    </location>
</feature>
<dbReference type="STRING" id="279238.Saro_0616"/>
<keyword evidence="3" id="KW-1185">Reference proteome</keyword>
<gene>
    <name evidence="2" type="ordered locus">Saro_0616</name>
</gene>
<evidence type="ECO:0000313" key="2">
    <source>
        <dbReference type="EMBL" id="ABD25063.1"/>
    </source>
</evidence>
<sequence>MKLHFIDWIWNVRGRIPLAPGQTAEMAIGRLDPLFHEPGTTHACADRMLTFSKKDPAAQDRMSVFDSGVLVVEHDAAGPVLSYRLASRALLFCFLAPLLFLAFSQLTILAGKLERPAAEAAAGAKDAKKKEDAVPRLNPVDKFLGAPAPEMPKAEAAGKAKEKDKMPSPTPAYVFATLFAVLYAVGRILEAKLVHRLFSKRLQES</sequence>
<accession>Q2GAR0</accession>
<name>Q2GAR0_NOVAD</name>
<dbReference type="RefSeq" id="WP_011444277.1">
    <property type="nucleotide sequence ID" value="NC_007794.1"/>
</dbReference>
<dbReference type="EMBL" id="CP000248">
    <property type="protein sequence ID" value="ABD25063.1"/>
    <property type="molecule type" value="Genomic_DNA"/>
</dbReference>
<dbReference type="Proteomes" id="UP000009134">
    <property type="component" value="Chromosome"/>
</dbReference>
<evidence type="ECO:0000256" key="1">
    <source>
        <dbReference type="SAM" id="Phobius"/>
    </source>
</evidence>
<protein>
    <submittedName>
        <fullName evidence="2">Uncharacterized protein</fullName>
    </submittedName>
</protein>
<dbReference type="eggNOG" id="ENOG5033YYU">
    <property type="taxonomic scope" value="Bacteria"/>
</dbReference>
<reference evidence="3" key="1">
    <citation type="submission" date="2006-01" db="EMBL/GenBank/DDBJ databases">
        <title>Complete sequence of Novosphingobium aromaticivorans DSM 12444.</title>
        <authorList>
            <consortium name="US DOE Joint Genome Institute"/>
            <person name="Copeland A."/>
            <person name="Lucas S."/>
            <person name="Lapidus A."/>
            <person name="Barry K."/>
            <person name="Detter J.C."/>
            <person name="Glavina T."/>
            <person name="Hammon N."/>
            <person name="Israni S."/>
            <person name="Pitluck S."/>
            <person name="Chain P."/>
            <person name="Malfatti S."/>
            <person name="Shin M."/>
            <person name="Vergez L."/>
            <person name="Schmutz J."/>
            <person name="Larimer F."/>
            <person name="Land M."/>
            <person name="Kyrpides N."/>
            <person name="Ivanova N."/>
            <person name="Fredrickson J."/>
            <person name="Balkwill D."/>
            <person name="Romine M.F."/>
            <person name="Richardson P."/>
        </authorList>
    </citation>
    <scope>NUCLEOTIDE SEQUENCE [LARGE SCALE GENOMIC DNA]</scope>
    <source>
        <strain evidence="3">ATCC 700278 / DSM 12444 / CCUG 56034 / CIP 105152 / NBRC 16084 / F199</strain>
    </source>
</reference>
<evidence type="ECO:0000313" key="3">
    <source>
        <dbReference type="Proteomes" id="UP000009134"/>
    </source>
</evidence>
<proteinExistence type="predicted"/>
<feature type="transmembrane region" description="Helical" evidence="1">
    <location>
        <begin position="172"/>
        <end position="189"/>
    </location>
</feature>